<gene>
    <name evidence="1" type="ORF">Pc16g14960</name>
    <name evidence="1" type="ORF">PCH_Pc16g14960</name>
</gene>
<dbReference type="OMA" id="AIEFFIC"/>
<proteinExistence type="predicted"/>
<evidence type="ECO:0000313" key="1">
    <source>
        <dbReference type="EMBL" id="CAP94166.1"/>
    </source>
</evidence>
<organism evidence="1 2">
    <name type="scientific">Penicillium rubens (strain ATCC 28089 / DSM 1075 / NRRL 1951 / Wisconsin 54-1255)</name>
    <name type="common">Penicillium chrysogenum</name>
    <dbReference type="NCBI Taxonomy" id="500485"/>
    <lineage>
        <taxon>Eukaryota</taxon>
        <taxon>Fungi</taxon>
        <taxon>Dikarya</taxon>
        <taxon>Ascomycota</taxon>
        <taxon>Pezizomycotina</taxon>
        <taxon>Eurotiomycetes</taxon>
        <taxon>Eurotiomycetidae</taxon>
        <taxon>Eurotiales</taxon>
        <taxon>Aspergillaceae</taxon>
        <taxon>Penicillium</taxon>
        <taxon>Penicillium chrysogenum species complex</taxon>
    </lineage>
</organism>
<dbReference type="OrthoDB" id="5324651at2759"/>
<dbReference type="AlphaFoldDB" id="B6HA42"/>
<keyword evidence="2" id="KW-1185">Reference proteome</keyword>
<dbReference type="Proteomes" id="UP000000724">
    <property type="component" value="Contig Pc00c16"/>
</dbReference>
<name>B6HA42_PENRW</name>
<evidence type="ECO:0000313" key="2">
    <source>
        <dbReference type="Proteomes" id="UP000000724"/>
    </source>
</evidence>
<dbReference type="VEuPathDB" id="FungiDB:PCH_Pc16g14960"/>
<protein>
    <submittedName>
        <fullName evidence="1">Uncharacterized protein</fullName>
    </submittedName>
</protein>
<dbReference type="HOGENOM" id="CLU_1855934_0_0_1"/>
<accession>B6HA42</accession>
<reference evidence="1 2" key="1">
    <citation type="journal article" date="2008" name="Nat. Biotechnol.">
        <title>Genome sequencing and analysis of the filamentous fungus Penicillium chrysogenum.</title>
        <authorList>
            <person name="van den Berg M.A."/>
            <person name="Albang R."/>
            <person name="Albermann K."/>
            <person name="Badger J.H."/>
            <person name="Daran J.-M."/>
            <person name="Driessen A.J.M."/>
            <person name="Garcia-Estrada C."/>
            <person name="Fedorova N.D."/>
            <person name="Harris D.M."/>
            <person name="Heijne W.H.M."/>
            <person name="Joardar V.S."/>
            <person name="Kiel J.A.K.W."/>
            <person name="Kovalchuk A."/>
            <person name="Martin J.F."/>
            <person name="Nierman W.C."/>
            <person name="Nijland J.G."/>
            <person name="Pronk J.T."/>
            <person name="Roubos J.A."/>
            <person name="van der Klei I.J."/>
            <person name="van Peij N.N.M.E."/>
            <person name="Veenhuis M."/>
            <person name="von Doehren H."/>
            <person name="Wagner C."/>
            <person name="Wortman J.R."/>
            <person name="Bovenberg R.A.L."/>
        </authorList>
    </citation>
    <scope>NUCLEOTIDE SEQUENCE [LARGE SCALE GENOMIC DNA]</scope>
    <source>
        <strain evidence="2">ATCC 28089 / DSM 1075 / NRRL 1951 / Wisconsin 54-1255</strain>
    </source>
</reference>
<sequence length="138" mass="15857">MFSKPAALENWVWLFIDAPNSRHGLSPQGLAGSLDEFVQTLRNMGVAVEKTKGGTRIEYTFTLAAKPLIPYKNWQRLVSGIRHAAVHRLSQDHESLLRMNRVAIEFFICIGGLSRVDKLRRLLEFLENRLPKSERRRT</sequence>
<dbReference type="EMBL" id="AM920431">
    <property type="protein sequence ID" value="CAP94166.1"/>
    <property type="molecule type" value="Genomic_DNA"/>
</dbReference>